<dbReference type="AlphaFoldDB" id="A0AAV7R0N0"/>
<feature type="region of interest" description="Disordered" evidence="1">
    <location>
        <begin position="120"/>
        <end position="155"/>
    </location>
</feature>
<dbReference type="EMBL" id="JANPWB010000010">
    <property type="protein sequence ID" value="KAJ1144288.1"/>
    <property type="molecule type" value="Genomic_DNA"/>
</dbReference>
<reference evidence="2" key="1">
    <citation type="journal article" date="2022" name="bioRxiv">
        <title>Sequencing and chromosome-scale assembly of the giantPleurodeles waltlgenome.</title>
        <authorList>
            <person name="Brown T."/>
            <person name="Elewa A."/>
            <person name="Iarovenko S."/>
            <person name="Subramanian E."/>
            <person name="Araus A.J."/>
            <person name="Petzold A."/>
            <person name="Susuki M."/>
            <person name="Suzuki K.-i.T."/>
            <person name="Hayashi T."/>
            <person name="Toyoda A."/>
            <person name="Oliveira C."/>
            <person name="Osipova E."/>
            <person name="Leigh N.D."/>
            <person name="Simon A."/>
            <person name="Yun M.H."/>
        </authorList>
    </citation>
    <scope>NUCLEOTIDE SEQUENCE</scope>
    <source>
        <strain evidence="2">20211129_DDA</strain>
        <tissue evidence="2">Liver</tissue>
    </source>
</reference>
<protein>
    <submittedName>
        <fullName evidence="2">Uncharacterized protein</fullName>
    </submittedName>
</protein>
<accession>A0AAV7R0N0</accession>
<feature type="region of interest" description="Disordered" evidence="1">
    <location>
        <begin position="1"/>
        <end position="38"/>
    </location>
</feature>
<proteinExistence type="predicted"/>
<dbReference type="Proteomes" id="UP001066276">
    <property type="component" value="Chromosome 6"/>
</dbReference>
<feature type="compositionally biased region" description="Low complexity" evidence="1">
    <location>
        <begin position="85"/>
        <end position="98"/>
    </location>
</feature>
<sequence length="200" mass="21608">MRWCSPKHSEHKRRGLLTGTLHDGRSTGQGAQWMPREPAGALRCMEKSGRDLAWKAGRGTNRRSSQREEACGLSPPLGPRPFVEAGRGASGRSSQRGQLAAPRPLLPFKATTLRGKQAAARAVGAAGGRQRRRSDPVTRPQDPVSLLSTGGSDETFPIEVPQLKLEERRDPVLIEATPGALSCDWGEHRKAAPVSGQRTP</sequence>
<evidence type="ECO:0000313" key="3">
    <source>
        <dbReference type="Proteomes" id="UP001066276"/>
    </source>
</evidence>
<organism evidence="2 3">
    <name type="scientific">Pleurodeles waltl</name>
    <name type="common">Iberian ribbed newt</name>
    <dbReference type="NCBI Taxonomy" id="8319"/>
    <lineage>
        <taxon>Eukaryota</taxon>
        <taxon>Metazoa</taxon>
        <taxon>Chordata</taxon>
        <taxon>Craniata</taxon>
        <taxon>Vertebrata</taxon>
        <taxon>Euteleostomi</taxon>
        <taxon>Amphibia</taxon>
        <taxon>Batrachia</taxon>
        <taxon>Caudata</taxon>
        <taxon>Salamandroidea</taxon>
        <taxon>Salamandridae</taxon>
        <taxon>Pleurodelinae</taxon>
        <taxon>Pleurodeles</taxon>
    </lineage>
</organism>
<feature type="region of interest" description="Disordered" evidence="1">
    <location>
        <begin position="51"/>
        <end position="103"/>
    </location>
</feature>
<name>A0AAV7R0N0_PLEWA</name>
<keyword evidence="3" id="KW-1185">Reference proteome</keyword>
<evidence type="ECO:0000313" key="2">
    <source>
        <dbReference type="EMBL" id="KAJ1144288.1"/>
    </source>
</evidence>
<comment type="caution">
    <text evidence="2">The sequence shown here is derived from an EMBL/GenBank/DDBJ whole genome shotgun (WGS) entry which is preliminary data.</text>
</comment>
<gene>
    <name evidence="2" type="ORF">NDU88_010588</name>
</gene>
<evidence type="ECO:0000256" key="1">
    <source>
        <dbReference type="SAM" id="MobiDB-lite"/>
    </source>
</evidence>